<evidence type="ECO:0000256" key="1">
    <source>
        <dbReference type="SAM" id="MobiDB-lite"/>
    </source>
</evidence>
<dbReference type="EMBL" id="JBCEZU010000034">
    <property type="protein sequence ID" value="KAK9537443.1"/>
    <property type="molecule type" value="Genomic_DNA"/>
</dbReference>
<keyword evidence="3" id="KW-1185">Reference proteome</keyword>
<feature type="compositionally biased region" description="Polar residues" evidence="1">
    <location>
        <begin position="58"/>
        <end position="70"/>
    </location>
</feature>
<dbReference type="AlphaFoldDB" id="A0AAW1FST3"/>
<name>A0AAW1FST3_ZOAVI</name>
<evidence type="ECO:0008006" key="4">
    <source>
        <dbReference type="Google" id="ProtNLM"/>
    </source>
</evidence>
<reference evidence="2 3" key="1">
    <citation type="journal article" date="2024" name="Genome Biol. Evol.">
        <title>Chromosome-level genome assembly of the viviparous eelpout Zoarces viviparus.</title>
        <authorList>
            <person name="Fuhrmann N."/>
            <person name="Brasseur M.V."/>
            <person name="Bakowski C.E."/>
            <person name="Podsiadlowski L."/>
            <person name="Prost S."/>
            <person name="Krehenwinkel H."/>
            <person name="Mayer C."/>
        </authorList>
    </citation>
    <scope>NUCLEOTIDE SEQUENCE [LARGE SCALE GENOMIC DNA]</scope>
    <source>
        <strain evidence="2">NO-MEL_2022_Ind0_liver</strain>
    </source>
</reference>
<sequence>MSEGKGRREEVVFPLQHSVGSAFTVAEQSGRLSRPAGSTWHAISSAPGTLAAQPAQPKHTSIGDQNNGKQTRAEHTDNMCGGGGSDSAQQQCGLYCVCCCCSAICDH</sequence>
<feature type="region of interest" description="Disordered" evidence="1">
    <location>
        <begin position="34"/>
        <end position="76"/>
    </location>
</feature>
<evidence type="ECO:0000313" key="3">
    <source>
        <dbReference type="Proteomes" id="UP001488805"/>
    </source>
</evidence>
<gene>
    <name evidence="2" type="ORF">VZT92_005060</name>
</gene>
<accession>A0AAW1FST3</accession>
<evidence type="ECO:0000313" key="2">
    <source>
        <dbReference type="EMBL" id="KAK9537443.1"/>
    </source>
</evidence>
<comment type="caution">
    <text evidence="2">The sequence shown here is derived from an EMBL/GenBank/DDBJ whole genome shotgun (WGS) entry which is preliminary data.</text>
</comment>
<organism evidence="2 3">
    <name type="scientific">Zoarces viviparus</name>
    <name type="common">Viviparous eelpout</name>
    <name type="synonym">Blennius viviparus</name>
    <dbReference type="NCBI Taxonomy" id="48416"/>
    <lineage>
        <taxon>Eukaryota</taxon>
        <taxon>Metazoa</taxon>
        <taxon>Chordata</taxon>
        <taxon>Craniata</taxon>
        <taxon>Vertebrata</taxon>
        <taxon>Euteleostomi</taxon>
        <taxon>Actinopterygii</taxon>
        <taxon>Neopterygii</taxon>
        <taxon>Teleostei</taxon>
        <taxon>Neoteleostei</taxon>
        <taxon>Acanthomorphata</taxon>
        <taxon>Eupercaria</taxon>
        <taxon>Perciformes</taxon>
        <taxon>Cottioidei</taxon>
        <taxon>Zoarcales</taxon>
        <taxon>Zoarcidae</taxon>
        <taxon>Zoarcinae</taxon>
        <taxon>Zoarces</taxon>
    </lineage>
</organism>
<dbReference type="Proteomes" id="UP001488805">
    <property type="component" value="Unassembled WGS sequence"/>
</dbReference>
<proteinExistence type="predicted"/>
<protein>
    <recommendedName>
        <fullName evidence="4">Cysteine-rich transmembrane CYSTM domain-containing protein</fullName>
    </recommendedName>
</protein>